<dbReference type="PANTHER" id="PTHR45627:SF26">
    <property type="entry name" value="ADENYLATE CYCLASE TYPE 1"/>
    <property type="match status" value="1"/>
</dbReference>
<dbReference type="KEGG" id="goe:100908232"/>
<keyword evidence="11" id="KW-0115">cAMP biosynthesis</keyword>
<dbReference type="GeneID" id="100908232"/>
<keyword evidence="6" id="KW-0479">Metal-binding</keyword>
<comment type="catalytic activity">
    <reaction evidence="1">
        <text>ATP = 3',5'-cyclic AMP + diphosphate</text>
        <dbReference type="Rhea" id="RHEA:15389"/>
        <dbReference type="ChEBI" id="CHEBI:30616"/>
        <dbReference type="ChEBI" id="CHEBI:33019"/>
        <dbReference type="ChEBI" id="CHEBI:58165"/>
        <dbReference type="EC" id="4.6.1.1"/>
    </reaction>
</comment>
<dbReference type="SMART" id="SM00044">
    <property type="entry name" value="CYCc"/>
    <property type="match status" value="2"/>
</dbReference>
<evidence type="ECO:0000256" key="4">
    <source>
        <dbReference type="ARBA" id="ARBA00012201"/>
    </source>
</evidence>
<dbReference type="PANTHER" id="PTHR45627">
    <property type="entry name" value="ADENYLATE CYCLASE TYPE 1"/>
    <property type="match status" value="1"/>
</dbReference>
<dbReference type="RefSeq" id="XP_028967811.1">
    <property type="nucleotide sequence ID" value="XM_029111978.1"/>
</dbReference>
<evidence type="ECO:0000256" key="5">
    <source>
        <dbReference type="ARBA" id="ARBA00022692"/>
    </source>
</evidence>
<evidence type="ECO:0000256" key="14">
    <source>
        <dbReference type="RuleBase" id="RU000405"/>
    </source>
</evidence>
<evidence type="ECO:0000256" key="13">
    <source>
        <dbReference type="ARBA" id="ARBA00023239"/>
    </source>
</evidence>
<comment type="subcellular location">
    <subcellularLocation>
        <location evidence="3">Membrane</location>
        <topology evidence="3">Multi-pass membrane protein</topology>
    </subcellularLocation>
</comment>
<name>A0AAJ7SGU6_9ACAR</name>
<evidence type="ECO:0000256" key="1">
    <source>
        <dbReference type="ARBA" id="ARBA00001593"/>
    </source>
</evidence>
<dbReference type="GO" id="GO:0035556">
    <property type="term" value="P:intracellular signal transduction"/>
    <property type="evidence" value="ECO:0007669"/>
    <property type="project" value="InterPro"/>
</dbReference>
<gene>
    <name evidence="19" type="primary">LOC100908232</name>
</gene>
<evidence type="ECO:0000313" key="18">
    <source>
        <dbReference type="Proteomes" id="UP000694867"/>
    </source>
</evidence>
<proteinExistence type="inferred from homology"/>
<feature type="domain" description="Guanylate cyclase" evidence="17">
    <location>
        <begin position="838"/>
        <end position="976"/>
    </location>
</feature>
<evidence type="ECO:0000256" key="2">
    <source>
        <dbReference type="ARBA" id="ARBA00001946"/>
    </source>
</evidence>
<accession>A0AAJ7SGU6</accession>
<reference evidence="19" key="1">
    <citation type="submission" date="2025-08" db="UniProtKB">
        <authorList>
            <consortium name="RefSeq"/>
        </authorList>
    </citation>
    <scope>IDENTIFICATION</scope>
</reference>
<dbReference type="GO" id="GO:0007189">
    <property type="term" value="P:adenylate cyclase-activating G protein-coupled receptor signaling pathway"/>
    <property type="evidence" value="ECO:0007669"/>
    <property type="project" value="TreeGrafter"/>
</dbReference>
<dbReference type="InterPro" id="IPR018297">
    <property type="entry name" value="A/G_cyclase_CS"/>
</dbReference>
<dbReference type="InterPro" id="IPR001054">
    <property type="entry name" value="A/G_cyclase"/>
</dbReference>
<dbReference type="Gene3D" id="3.30.70.1230">
    <property type="entry name" value="Nucleotide cyclase"/>
    <property type="match status" value="2"/>
</dbReference>
<dbReference type="PROSITE" id="PS00452">
    <property type="entry name" value="GUANYLATE_CYCLASE_1"/>
    <property type="match status" value="1"/>
</dbReference>
<evidence type="ECO:0000256" key="3">
    <source>
        <dbReference type="ARBA" id="ARBA00004141"/>
    </source>
</evidence>
<dbReference type="SUPFAM" id="SSF55073">
    <property type="entry name" value="Nucleotide cyclase"/>
    <property type="match status" value="2"/>
</dbReference>
<evidence type="ECO:0000256" key="6">
    <source>
        <dbReference type="ARBA" id="ARBA00022723"/>
    </source>
</evidence>
<keyword evidence="12 16" id="KW-0472">Membrane</keyword>
<sequence>MIAEKIGDRRALAKPEGPRVGAPIGTDVEKKRGGTAKLPWPFSSRAASSNLVQLDRIFEYFCRRVQKRISVVATAVLLFFAASLVYMEASHRATLSLSGMGRSLICIAAGTSLFLNYTEMFGYSSLRNTPRFLVVLASCFALLALPVGALHEGSVRRSIVQEAMPRQSQKLILTPAHGVWEVCLTTLICLAMTPHQKSSMLPLTVGLSILHTAVVSIQGFGNASSLVLANMLIFFFFNFAGSLIHKFRMRAIRKAFLSAKNSVHCKRDLDTENKKLDRLLLSVLPESLAARIKKDAIRPYQINTKFNVYLEKHENVSILFADIVGFTNLSSQITAERLVNLLNELFGNMDKLAHKNDCYRIKILGDCYVCVAGLPNPVHDHAYRACRQGLDIVAVVQEVQNRVELPSKVDMRVGIHSGTVFSGVVGLRKWQYEVFSTDVTIANNMESAGLPGRVHISPATNRLLNGALKVEPGQTNEYLEAFGITGHLVVPLPVKVEEILPIKKKVTLKEPYGSSIEKTSEPPKKASVEDNLVVMSKYLKGVIDQRWTDGNTRDILNPVTLTYQKKNLEKKFSWLRDPSFVSSIAALLLLGSLLTLTQNITLSTTIMLPLCLLALILWVAFIVALVFLGRANLIIKLPRLSIIRVPVCVTSILALSYMIMMNIVSNIIRNLHKSCFTIFTTNLPLSECSNPLYIILLAMACLSLGMLFDTIPSIIKLHVATLSSIGFYLIATVTHAENFMCFDQRHGEGIPLQMIATAVVTGMWLLIVGRSYEVEKSIRTDFYMANRAFGEQKEARELKEGNRRMLYNLLPVHVVRYYVLRPEKKYTDMYYESYERVGVMFVKISNFEEAFVKMQREKKGLDSLKVLNEIISAFDELLDLKTYHTIEKIKIIGSTYMCAVGLLDARSKPKDSDLTLLADLYFAMSARLATFESAARHSLDLVGGISAGRVVAGVIGAVKPHFDIWGNTVNEASRMQYNSKSGSCLVTSIVAEIIAEDYEMDGPHMKQIKGKGEMRTFFLMKRKLPLEPRPFRNIASKTESTTGTSRGRSSKRKKD</sequence>
<feature type="transmembrane region" description="Helical" evidence="16">
    <location>
        <begin position="130"/>
        <end position="151"/>
    </location>
</feature>
<feature type="transmembrane region" description="Helical" evidence="16">
    <location>
        <begin position="200"/>
        <end position="220"/>
    </location>
</feature>
<feature type="region of interest" description="Disordered" evidence="15">
    <location>
        <begin position="1028"/>
        <end position="1055"/>
    </location>
</feature>
<evidence type="ECO:0000259" key="17">
    <source>
        <dbReference type="PROSITE" id="PS50125"/>
    </source>
</evidence>
<keyword evidence="5 16" id="KW-0812">Transmembrane</keyword>
<feature type="transmembrane region" description="Helical" evidence="16">
    <location>
        <begin position="715"/>
        <end position="731"/>
    </location>
</feature>
<keyword evidence="8" id="KW-0067">ATP-binding</keyword>
<feature type="transmembrane region" description="Helical" evidence="16">
    <location>
        <begin position="99"/>
        <end position="118"/>
    </location>
</feature>
<feature type="domain" description="Guanylate cyclase" evidence="17">
    <location>
        <begin position="317"/>
        <end position="446"/>
    </location>
</feature>
<organism evidence="18 19">
    <name type="scientific">Galendromus occidentalis</name>
    <name type="common">western predatory mite</name>
    <dbReference type="NCBI Taxonomy" id="34638"/>
    <lineage>
        <taxon>Eukaryota</taxon>
        <taxon>Metazoa</taxon>
        <taxon>Ecdysozoa</taxon>
        <taxon>Arthropoda</taxon>
        <taxon>Chelicerata</taxon>
        <taxon>Arachnida</taxon>
        <taxon>Acari</taxon>
        <taxon>Parasitiformes</taxon>
        <taxon>Mesostigmata</taxon>
        <taxon>Gamasina</taxon>
        <taxon>Phytoseioidea</taxon>
        <taxon>Phytoseiidae</taxon>
        <taxon>Typhlodrominae</taxon>
        <taxon>Galendromus</taxon>
    </lineage>
</organism>
<feature type="transmembrane region" description="Helical" evidence="16">
    <location>
        <begin position="580"/>
        <end position="600"/>
    </location>
</feature>
<evidence type="ECO:0000256" key="8">
    <source>
        <dbReference type="ARBA" id="ARBA00022840"/>
    </source>
</evidence>
<evidence type="ECO:0000256" key="10">
    <source>
        <dbReference type="ARBA" id="ARBA00022989"/>
    </source>
</evidence>
<dbReference type="GO" id="GO:0005524">
    <property type="term" value="F:ATP binding"/>
    <property type="evidence" value="ECO:0007669"/>
    <property type="project" value="UniProtKB-KW"/>
</dbReference>
<feature type="transmembrane region" description="Helical" evidence="16">
    <location>
        <begin position="691"/>
        <end position="708"/>
    </location>
</feature>
<keyword evidence="10 16" id="KW-1133">Transmembrane helix</keyword>
<dbReference type="PROSITE" id="PS50125">
    <property type="entry name" value="GUANYLATE_CYCLASE_2"/>
    <property type="match status" value="2"/>
</dbReference>
<keyword evidence="9" id="KW-0460">Magnesium</keyword>
<feature type="region of interest" description="Disordered" evidence="15">
    <location>
        <begin position="13"/>
        <end position="32"/>
    </location>
</feature>
<evidence type="ECO:0000256" key="9">
    <source>
        <dbReference type="ARBA" id="ARBA00022842"/>
    </source>
</evidence>
<feature type="transmembrane region" description="Helical" evidence="16">
    <location>
        <begin position="226"/>
        <end position="244"/>
    </location>
</feature>
<evidence type="ECO:0000256" key="15">
    <source>
        <dbReference type="SAM" id="MobiDB-lite"/>
    </source>
</evidence>
<dbReference type="EC" id="4.6.1.1" evidence="4"/>
<dbReference type="AlphaFoldDB" id="A0AAJ7SGU6"/>
<evidence type="ECO:0000256" key="12">
    <source>
        <dbReference type="ARBA" id="ARBA00023136"/>
    </source>
</evidence>
<keyword evidence="13 14" id="KW-0456">Lyase</keyword>
<dbReference type="GO" id="GO:0005886">
    <property type="term" value="C:plasma membrane"/>
    <property type="evidence" value="ECO:0007669"/>
    <property type="project" value="TreeGrafter"/>
</dbReference>
<dbReference type="GO" id="GO:0006171">
    <property type="term" value="P:cAMP biosynthetic process"/>
    <property type="evidence" value="ECO:0007669"/>
    <property type="project" value="UniProtKB-KW"/>
</dbReference>
<comment type="cofactor">
    <cofactor evidence="2">
        <name>Mg(2+)</name>
        <dbReference type="ChEBI" id="CHEBI:18420"/>
    </cofactor>
</comment>
<dbReference type="GO" id="GO:0046872">
    <property type="term" value="F:metal ion binding"/>
    <property type="evidence" value="ECO:0007669"/>
    <property type="project" value="UniProtKB-KW"/>
</dbReference>
<feature type="transmembrane region" description="Helical" evidence="16">
    <location>
        <begin position="69"/>
        <end position="87"/>
    </location>
</feature>
<feature type="transmembrane region" description="Helical" evidence="16">
    <location>
        <begin position="606"/>
        <end position="629"/>
    </location>
</feature>
<feature type="transmembrane region" description="Helical" evidence="16">
    <location>
        <begin position="641"/>
        <end position="664"/>
    </location>
</feature>
<feature type="compositionally biased region" description="Low complexity" evidence="15">
    <location>
        <begin position="1036"/>
        <end position="1047"/>
    </location>
</feature>
<evidence type="ECO:0000256" key="16">
    <source>
        <dbReference type="SAM" id="Phobius"/>
    </source>
</evidence>
<evidence type="ECO:0000256" key="7">
    <source>
        <dbReference type="ARBA" id="ARBA00022741"/>
    </source>
</evidence>
<keyword evidence="18" id="KW-1185">Reference proteome</keyword>
<evidence type="ECO:0000256" key="11">
    <source>
        <dbReference type="ARBA" id="ARBA00022998"/>
    </source>
</evidence>
<keyword evidence="7" id="KW-0547">Nucleotide-binding</keyword>
<comment type="similarity">
    <text evidence="14">Belongs to the adenylyl cyclase class-4/guanylyl cyclase family.</text>
</comment>
<dbReference type="Pfam" id="PF00211">
    <property type="entry name" value="Guanylate_cyc"/>
    <property type="match status" value="2"/>
</dbReference>
<dbReference type="GO" id="GO:0004016">
    <property type="term" value="F:adenylate cyclase activity"/>
    <property type="evidence" value="ECO:0007669"/>
    <property type="project" value="UniProtKB-EC"/>
</dbReference>
<dbReference type="InterPro" id="IPR029787">
    <property type="entry name" value="Nucleotide_cyclase"/>
</dbReference>
<dbReference type="CDD" id="cd07302">
    <property type="entry name" value="CHD"/>
    <property type="match status" value="2"/>
</dbReference>
<dbReference type="Proteomes" id="UP000694867">
    <property type="component" value="Unplaced"/>
</dbReference>
<feature type="transmembrane region" description="Helical" evidence="16">
    <location>
        <begin position="751"/>
        <end position="769"/>
    </location>
</feature>
<protein>
    <recommendedName>
        <fullName evidence="4">adenylate cyclase</fullName>
        <ecNumber evidence="4">4.6.1.1</ecNumber>
    </recommendedName>
</protein>
<evidence type="ECO:0000313" key="19">
    <source>
        <dbReference type="RefSeq" id="XP_028967811.1"/>
    </source>
</evidence>
<feature type="transmembrane region" description="Helical" evidence="16">
    <location>
        <begin position="171"/>
        <end position="193"/>
    </location>
</feature>